<keyword evidence="2" id="KW-1133">Transmembrane helix</keyword>
<comment type="caution">
    <text evidence="4">The sequence shown here is derived from an EMBL/GenBank/DDBJ whole genome shotgun (WGS) entry which is preliminary data.</text>
</comment>
<dbReference type="Pfam" id="PF07859">
    <property type="entry name" value="Abhydrolase_3"/>
    <property type="match status" value="1"/>
</dbReference>
<gene>
    <name evidence="4" type="ORF">EPI10_003443</name>
</gene>
<protein>
    <submittedName>
        <fullName evidence="4">Putative carboxylesterase 18</fullName>
    </submittedName>
</protein>
<keyword evidence="2" id="KW-0472">Membrane</keyword>
<keyword evidence="5" id="KW-1185">Reference proteome</keyword>
<keyword evidence="2" id="KW-0812">Transmembrane</keyword>
<accession>A0A5B6UII6</accession>
<dbReference type="PANTHER" id="PTHR23024:SF24">
    <property type="entry name" value="ALPHA_BETA HYDROLASE FOLD-3 DOMAIN-CONTAINING PROTEIN"/>
    <property type="match status" value="1"/>
</dbReference>
<comment type="similarity">
    <text evidence="1">Belongs to the 'GDXG' lipolytic enzyme family.</text>
</comment>
<feature type="domain" description="Alpha/beta hydrolase fold-3" evidence="3">
    <location>
        <begin position="250"/>
        <end position="472"/>
    </location>
</feature>
<proteinExistence type="inferred from homology"/>
<dbReference type="OrthoDB" id="408631at2759"/>
<sequence>MYLRAQVAAWWRRARRRGVHDAEVRGDVALGVGVAGGAGQGLGEESGNMTEVGDERDEGKWKRRAVLRFVAGLKEDNDNWGFGNASSRWVDRELIVMGPGTNEGAGIGVVVRDDQVKVVAGYDGFREVDSPIYDEAIAMVEGLKEVKLTEKWTRLQDNLKRCCLVTGLIPIHLLLLLIAAHSMSVDAFSRSDGSAVNRRLMNLFDPKASPSRKPDNGVVSSDIVVDTTRKLWFRLYSNTTTAGKMSIPIVVYFHGGGFAYMAANSMSYDDLCKRLAREIPAVVVSVNYRLSPEHRYPSQYEDGFDVLKFIDNPDFEGFSAFGNTGTSSKKAFFIAGDSAGGNLAHHVALKACQHQFSRLKLHGVIALQPFFGGEERTESELKLVGAPLISVKRTDWMWKAFLPHGYNRDHHVVNVFGPNSVDISDLPFPPTLVFIGGFDPLQDWQRKYVEGLNKSGKHVSKIEYPNAFHGFYAFPQLPDTSLLMAEIKNFVLRQLDQ</sequence>
<dbReference type="AlphaFoldDB" id="A0A5B6UII6"/>
<dbReference type="GO" id="GO:0052689">
    <property type="term" value="F:carboxylic ester hydrolase activity"/>
    <property type="evidence" value="ECO:0007669"/>
    <property type="project" value="TreeGrafter"/>
</dbReference>
<dbReference type="PANTHER" id="PTHR23024">
    <property type="entry name" value="ARYLACETAMIDE DEACETYLASE"/>
    <property type="match status" value="1"/>
</dbReference>
<dbReference type="GO" id="GO:0009860">
    <property type="term" value="P:pollen tube growth"/>
    <property type="evidence" value="ECO:0007669"/>
    <property type="project" value="TreeGrafter"/>
</dbReference>
<evidence type="ECO:0000259" key="3">
    <source>
        <dbReference type="Pfam" id="PF07859"/>
    </source>
</evidence>
<reference evidence="5" key="1">
    <citation type="journal article" date="2019" name="Plant Biotechnol. J.">
        <title>Genome sequencing of the Australian wild diploid species Gossypium australe highlights disease resistance and delayed gland morphogenesis.</title>
        <authorList>
            <person name="Cai Y."/>
            <person name="Cai X."/>
            <person name="Wang Q."/>
            <person name="Wang P."/>
            <person name="Zhang Y."/>
            <person name="Cai C."/>
            <person name="Xu Y."/>
            <person name="Wang K."/>
            <person name="Zhou Z."/>
            <person name="Wang C."/>
            <person name="Geng S."/>
            <person name="Li B."/>
            <person name="Dong Q."/>
            <person name="Hou Y."/>
            <person name="Wang H."/>
            <person name="Ai P."/>
            <person name="Liu Z."/>
            <person name="Yi F."/>
            <person name="Sun M."/>
            <person name="An G."/>
            <person name="Cheng J."/>
            <person name="Zhang Y."/>
            <person name="Shi Q."/>
            <person name="Xie Y."/>
            <person name="Shi X."/>
            <person name="Chang Y."/>
            <person name="Huang F."/>
            <person name="Chen Y."/>
            <person name="Hong S."/>
            <person name="Mi L."/>
            <person name="Sun Q."/>
            <person name="Zhang L."/>
            <person name="Zhou B."/>
            <person name="Peng R."/>
            <person name="Zhang X."/>
            <person name="Liu F."/>
        </authorList>
    </citation>
    <scope>NUCLEOTIDE SEQUENCE [LARGE SCALE GENOMIC DNA]</scope>
    <source>
        <strain evidence="5">cv. PA1801</strain>
    </source>
</reference>
<dbReference type="InterPro" id="IPR013094">
    <property type="entry name" value="AB_hydrolase_3"/>
</dbReference>
<organism evidence="4 5">
    <name type="scientific">Gossypium australe</name>
    <dbReference type="NCBI Taxonomy" id="47621"/>
    <lineage>
        <taxon>Eukaryota</taxon>
        <taxon>Viridiplantae</taxon>
        <taxon>Streptophyta</taxon>
        <taxon>Embryophyta</taxon>
        <taxon>Tracheophyta</taxon>
        <taxon>Spermatophyta</taxon>
        <taxon>Magnoliopsida</taxon>
        <taxon>eudicotyledons</taxon>
        <taxon>Gunneridae</taxon>
        <taxon>Pentapetalae</taxon>
        <taxon>rosids</taxon>
        <taxon>malvids</taxon>
        <taxon>Malvales</taxon>
        <taxon>Malvaceae</taxon>
        <taxon>Malvoideae</taxon>
        <taxon>Gossypium</taxon>
    </lineage>
</organism>
<dbReference type="InterPro" id="IPR029058">
    <property type="entry name" value="AB_hydrolase_fold"/>
</dbReference>
<evidence type="ECO:0000313" key="5">
    <source>
        <dbReference type="Proteomes" id="UP000325315"/>
    </source>
</evidence>
<feature type="transmembrane region" description="Helical" evidence="2">
    <location>
        <begin position="162"/>
        <end position="183"/>
    </location>
</feature>
<dbReference type="Proteomes" id="UP000325315">
    <property type="component" value="Unassembled WGS sequence"/>
</dbReference>
<name>A0A5B6UII6_9ROSI</name>
<dbReference type="Gene3D" id="3.40.50.1820">
    <property type="entry name" value="alpha/beta hydrolase"/>
    <property type="match status" value="1"/>
</dbReference>
<evidence type="ECO:0000256" key="2">
    <source>
        <dbReference type="SAM" id="Phobius"/>
    </source>
</evidence>
<dbReference type="SUPFAM" id="SSF53474">
    <property type="entry name" value="alpha/beta-Hydrolases"/>
    <property type="match status" value="1"/>
</dbReference>
<dbReference type="EMBL" id="SMMG02000011">
    <property type="protein sequence ID" value="KAA3456667.1"/>
    <property type="molecule type" value="Genomic_DNA"/>
</dbReference>
<evidence type="ECO:0000313" key="4">
    <source>
        <dbReference type="EMBL" id="KAA3456667.1"/>
    </source>
</evidence>
<dbReference type="InterPro" id="IPR050466">
    <property type="entry name" value="Carboxylest/Gibb_receptor"/>
</dbReference>
<evidence type="ECO:0000256" key="1">
    <source>
        <dbReference type="ARBA" id="ARBA00010515"/>
    </source>
</evidence>